<evidence type="ECO:0000259" key="1">
    <source>
        <dbReference type="Pfam" id="PF15919"/>
    </source>
</evidence>
<sequence>MIKKLTFDVAVQKDESGGYIAFVPSLPGCHAQGETFEELLKNVKEAIELYLETLEKDERSEALRSAQSILGLQRVEVHA</sequence>
<dbReference type="PANTHER" id="PTHR34504">
    <property type="entry name" value="ANTITOXIN HICB"/>
    <property type="match status" value="1"/>
</dbReference>
<dbReference type="InterPro" id="IPR035069">
    <property type="entry name" value="TTHA1013/TTHA0281-like"/>
</dbReference>
<dbReference type="InterPro" id="IPR051404">
    <property type="entry name" value="TA_system_antitoxin"/>
</dbReference>
<dbReference type="Pfam" id="PF15919">
    <property type="entry name" value="HicB_lk_antitox"/>
    <property type="match status" value="1"/>
</dbReference>
<gene>
    <name evidence="2" type="ORF">S06H3_51929</name>
</gene>
<dbReference type="EMBL" id="BARV01032994">
    <property type="protein sequence ID" value="GAI40301.1"/>
    <property type="molecule type" value="Genomic_DNA"/>
</dbReference>
<dbReference type="InterPro" id="IPR031807">
    <property type="entry name" value="HicB-like"/>
</dbReference>
<proteinExistence type="predicted"/>
<comment type="caution">
    <text evidence="2">The sequence shown here is derived from an EMBL/GenBank/DDBJ whole genome shotgun (WGS) entry which is preliminary data.</text>
</comment>
<evidence type="ECO:0000313" key="2">
    <source>
        <dbReference type="EMBL" id="GAI40301.1"/>
    </source>
</evidence>
<dbReference type="AlphaFoldDB" id="X1PCV5"/>
<accession>X1PCV5</accession>
<dbReference type="SUPFAM" id="SSF143100">
    <property type="entry name" value="TTHA1013/TTHA0281-like"/>
    <property type="match status" value="1"/>
</dbReference>
<dbReference type="Gene3D" id="3.30.160.250">
    <property type="match status" value="1"/>
</dbReference>
<organism evidence="2">
    <name type="scientific">marine sediment metagenome</name>
    <dbReference type="NCBI Taxonomy" id="412755"/>
    <lineage>
        <taxon>unclassified sequences</taxon>
        <taxon>metagenomes</taxon>
        <taxon>ecological metagenomes</taxon>
    </lineage>
</organism>
<dbReference type="PANTHER" id="PTHR34504:SF2">
    <property type="entry name" value="UPF0150 PROTEIN SSL0259"/>
    <property type="match status" value="1"/>
</dbReference>
<name>X1PCV5_9ZZZZ</name>
<reference evidence="2" key="1">
    <citation type="journal article" date="2014" name="Front. Microbiol.">
        <title>High frequency of phylogenetically diverse reductive dehalogenase-homologous genes in deep subseafloor sedimentary metagenomes.</title>
        <authorList>
            <person name="Kawai M."/>
            <person name="Futagami T."/>
            <person name="Toyoda A."/>
            <person name="Takaki Y."/>
            <person name="Nishi S."/>
            <person name="Hori S."/>
            <person name="Arai W."/>
            <person name="Tsubouchi T."/>
            <person name="Morono Y."/>
            <person name="Uchiyama I."/>
            <person name="Ito T."/>
            <person name="Fujiyama A."/>
            <person name="Inagaki F."/>
            <person name="Takami H."/>
        </authorList>
    </citation>
    <scope>NUCLEOTIDE SEQUENCE</scope>
    <source>
        <strain evidence="2">Expedition CK06-06</strain>
    </source>
</reference>
<protein>
    <recommendedName>
        <fullName evidence="1">HicB-like antitoxin of toxin-antitoxin system domain-containing protein</fullName>
    </recommendedName>
</protein>
<feature type="domain" description="HicB-like antitoxin of toxin-antitoxin system" evidence="1">
    <location>
        <begin position="7"/>
        <end position="64"/>
    </location>
</feature>